<name>A0A1H2W5A8_9RHOB</name>
<protein>
    <submittedName>
        <fullName evidence="7">Membrane protein involved in the export of O-antigen and teichoic acid</fullName>
    </submittedName>
</protein>
<evidence type="ECO:0000256" key="3">
    <source>
        <dbReference type="ARBA" id="ARBA00022692"/>
    </source>
</evidence>
<feature type="transmembrane region" description="Helical" evidence="6">
    <location>
        <begin position="197"/>
        <end position="219"/>
    </location>
</feature>
<dbReference type="AlphaFoldDB" id="A0A1H2W5A8"/>
<organism evidence="7 8">
    <name type="scientific">Litoreibacter albidus</name>
    <dbReference type="NCBI Taxonomy" id="670155"/>
    <lineage>
        <taxon>Bacteria</taxon>
        <taxon>Pseudomonadati</taxon>
        <taxon>Pseudomonadota</taxon>
        <taxon>Alphaproteobacteria</taxon>
        <taxon>Rhodobacterales</taxon>
        <taxon>Roseobacteraceae</taxon>
        <taxon>Litoreibacter</taxon>
    </lineage>
</organism>
<dbReference type="PANTHER" id="PTHR30250">
    <property type="entry name" value="PST FAMILY PREDICTED COLANIC ACID TRANSPORTER"/>
    <property type="match status" value="1"/>
</dbReference>
<feature type="transmembrane region" description="Helical" evidence="6">
    <location>
        <begin position="139"/>
        <end position="159"/>
    </location>
</feature>
<feature type="transmembrane region" description="Helical" evidence="6">
    <location>
        <begin position="361"/>
        <end position="382"/>
    </location>
</feature>
<evidence type="ECO:0000256" key="2">
    <source>
        <dbReference type="ARBA" id="ARBA00022475"/>
    </source>
</evidence>
<sequence length="435" mass="45230">MIRIATLLSGHGITAAATLARNLMLARLLGPEHYAIAVGIAILVAGAEMVTTLGLPQFIVSHERGNTRKLQAALHMVHCARGVVGAGLVLLCAAPLAQLLNTPSAAPAFQSAAAVPLILGLIHLDPYRAQRHQIHMPQILTLCVPAAVSLLALGPIIALNDGPESMLYVLLLQACATVLTSHATARCRYRFAFTPAITAHAVWYGLPLALNGALMFTVLHAEKFIAGARLGLEEMGLLAMGFTLTLTPALIGARCLQAYHLPRLRQKSDNALGASFLLGASLAAFLALTVPLAVPALGAGFTPLVTLIPLLSCLAATRLPKSALSTAALAQGRTYLPPLANLPRLLMAPIIWLTLSHGGSVQSLLSLAVLAEGIGLLVGILVGHRGAFPVTQAALALGATTLIIAGQPTFAALLCLGGWIMHLQRPNSPVRPATA</sequence>
<dbReference type="InterPro" id="IPR050833">
    <property type="entry name" value="Poly_Biosynth_Transport"/>
</dbReference>
<dbReference type="GO" id="GO:0005886">
    <property type="term" value="C:plasma membrane"/>
    <property type="evidence" value="ECO:0007669"/>
    <property type="project" value="UniProtKB-SubCell"/>
</dbReference>
<feature type="transmembrane region" description="Helical" evidence="6">
    <location>
        <begin position="165"/>
        <end position="185"/>
    </location>
</feature>
<comment type="subcellular location">
    <subcellularLocation>
        <location evidence="1">Cell membrane</location>
        <topology evidence="1">Multi-pass membrane protein</topology>
    </subcellularLocation>
</comment>
<feature type="transmembrane region" description="Helical" evidence="6">
    <location>
        <begin position="394"/>
        <end position="421"/>
    </location>
</feature>
<dbReference type="Proteomes" id="UP000199441">
    <property type="component" value="Unassembled WGS sequence"/>
</dbReference>
<keyword evidence="3 6" id="KW-0812">Transmembrane</keyword>
<keyword evidence="5 6" id="KW-0472">Membrane</keyword>
<dbReference type="EMBL" id="FNOI01000002">
    <property type="protein sequence ID" value="SDW75717.1"/>
    <property type="molecule type" value="Genomic_DNA"/>
</dbReference>
<feature type="transmembrane region" description="Helical" evidence="6">
    <location>
        <begin position="36"/>
        <end position="60"/>
    </location>
</feature>
<proteinExistence type="predicted"/>
<keyword evidence="8" id="KW-1185">Reference proteome</keyword>
<dbReference type="Pfam" id="PF13440">
    <property type="entry name" value="Polysacc_synt_3"/>
    <property type="match status" value="1"/>
</dbReference>
<dbReference type="STRING" id="670155.SAMN04488001_1724"/>
<feature type="transmembrane region" description="Helical" evidence="6">
    <location>
        <begin position="296"/>
        <end position="315"/>
    </location>
</feature>
<evidence type="ECO:0000256" key="1">
    <source>
        <dbReference type="ARBA" id="ARBA00004651"/>
    </source>
</evidence>
<feature type="transmembrane region" description="Helical" evidence="6">
    <location>
        <begin position="72"/>
        <end position="96"/>
    </location>
</feature>
<evidence type="ECO:0000256" key="5">
    <source>
        <dbReference type="ARBA" id="ARBA00023136"/>
    </source>
</evidence>
<feature type="transmembrane region" description="Helical" evidence="6">
    <location>
        <begin position="108"/>
        <end position="127"/>
    </location>
</feature>
<evidence type="ECO:0000256" key="4">
    <source>
        <dbReference type="ARBA" id="ARBA00022989"/>
    </source>
</evidence>
<gene>
    <name evidence="7" type="ORF">SAMN04488001_1724</name>
</gene>
<evidence type="ECO:0000256" key="6">
    <source>
        <dbReference type="SAM" id="Phobius"/>
    </source>
</evidence>
<evidence type="ECO:0000313" key="8">
    <source>
        <dbReference type="Proteomes" id="UP000199441"/>
    </source>
</evidence>
<feature type="transmembrane region" description="Helical" evidence="6">
    <location>
        <begin position="271"/>
        <end position="290"/>
    </location>
</feature>
<keyword evidence="2" id="KW-1003">Cell membrane</keyword>
<keyword evidence="4 6" id="KW-1133">Transmembrane helix</keyword>
<reference evidence="8" key="1">
    <citation type="submission" date="2016-10" db="EMBL/GenBank/DDBJ databases">
        <authorList>
            <person name="Varghese N."/>
            <person name="Submissions S."/>
        </authorList>
    </citation>
    <scope>NUCLEOTIDE SEQUENCE [LARGE SCALE GENOMIC DNA]</scope>
    <source>
        <strain evidence="8">DSM 26922</strain>
    </source>
</reference>
<dbReference type="OrthoDB" id="7605542at2"/>
<feature type="transmembrane region" description="Helical" evidence="6">
    <location>
        <begin position="239"/>
        <end position="259"/>
    </location>
</feature>
<dbReference type="RefSeq" id="WP_089946501.1">
    <property type="nucleotide sequence ID" value="NZ_FNOI01000002.1"/>
</dbReference>
<evidence type="ECO:0000313" key="7">
    <source>
        <dbReference type="EMBL" id="SDW75717.1"/>
    </source>
</evidence>
<dbReference type="PANTHER" id="PTHR30250:SF11">
    <property type="entry name" value="O-ANTIGEN TRANSPORTER-RELATED"/>
    <property type="match status" value="1"/>
</dbReference>
<accession>A0A1H2W5A8</accession>